<evidence type="ECO:0000313" key="3">
    <source>
        <dbReference type="Proteomes" id="UP000326912"/>
    </source>
</evidence>
<dbReference type="Proteomes" id="UP000326912">
    <property type="component" value="Unassembled WGS sequence"/>
</dbReference>
<dbReference type="PANTHER" id="PTHR47485:SF1">
    <property type="entry name" value="THYLAKOID LUMENAL 17.4 KDA PROTEIN, CHLOROPLASTIC"/>
    <property type="match status" value="1"/>
</dbReference>
<reference evidence="2 3" key="1">
    <citation type="submission" date="2019-10" db="EMBL/GenBank/DDBJ databases">
        <title>Dictyobacter vulcani sp. nov., within the class Ktedonobacteria, isolated from soil of volcanic Mt. Zao.</title>
        <authorList>
            <person name="Zheng Y."/>
            <person name="Wang C.M."/>
            <person name="Sakai Y."/>
            <person name="Abe K."/>
            <person name="Yokota A."/>
            <person name="Yabe S."/>
        </authorList>
    </citation>
    <scope>NUCLEOTIDE SEQUENCE [LARGE SCALE GENOMIC DNA]</scope>
    <source>
        <strain evidence="2 3">W12</strain>
    </source>
</reference>
<dbReference type="PANTHER" id="PTHR47485">
    <property type="entry name" value="THYLAKOID LUMENAL 17.4 KDA PROTEIN, CHLOROPLASTIC"/>
    <property type="match status" value="1"/>
</dbReference>
<dbReference type="SUPFAM" id="SSF141571">
    <property type="entry name" value="Pentapeptide repeat-like"/>
    <property type="match status" value="1"/>
</dbReference>
<evidence type="ECO:0008006" key="4">
    <source>
        <dbReference type="Google" id="ProtNLM"/>
    </source>
</evidence>
<gene>
    <name evidence="2" type="ORF">KDW_22330</name>
</gene>
<sequence>MLLILLVCAGFVLTILLQAQNVQTMSQQTQNTQIHIASEQQQEAVLQNYLNKLTDLLVHDQLLKMRNRADPPKIAADALTLDTFSRVNPERKAELMRFIYHTKVISNDSTILDMQDVDVSKATMGNIDLQDTNLLGANISGADLHGANMSDTLLTFTNLSQTNLTRANFQGSDMHNTNLTGADLAGANLRDATGLTQTQLSSVKSLAGATMPDGSVHR</sequence>
<protein>
    <recommendedName>
        <fullName evidence="4">Pentapeptide repeat-containing protein</fullName>
    </recommendedName>
</protein>
<dbReference type="Gene3D" id="2.160.20.80">
    <property type="entry name" value="E3 ubiquitin-protein ligase SopA"/>
    <property type="match status" value="1"/>
</dbReference>
<keyword evidence="3" id="KW-1185">Reference proteome</keyword>
<dbReference type="AlphaFoldDB" id="A0A5J4KNZ8"/>
<name>A0A5J4KNZ8_9CHLR</name>
<comment type="caution">
    <text evidence="2">The sequence shown here is derived from an EMBL/GenBank/DDBJ whole genome shotgun (WGS) entry which is preliminary data.</text>
</comment>
<dbReference type="InterPro" id="IPR001646">
    <property type="entry name" value="5peptide_repeat"/>
</dbReference>
<evidence type="ECO:0000313" key="2">
    <source>
        <dbReference type="EMBL" id="GER88071.1"/>
    </source>
</evidence>
<dbReference type="EMBL" id="BKZW01000001">
    <property type="protein sequence ID" value="GER88071.1"/>
    <property type="molecule type" value="Genomic_DNA"/>
</dbReference>
<organism evidence="2 3">
    <name type="scientific">Dictyobacter vulcani</name>
    <dbReference type="NCBI Taxonomy" id="2607529"/>
    <lineage>
        <taxon>Bacteria</taxon>
        <taxon>Bacillati</taxon>
        <taxon>Chloroflexota</taxon>
        <taxon>Ktedonobacteria</taxon>
        <taxon>Ktedonobacterales</taxon>
        <taxon>Dictyobacteraceae</taxon>
        <taxon>Dictyobacter</taxon>
    </lineage>
</organism>
<evidence type="ECO:0000256" key="1">
    <source>
        <dbReference type="ARBA" id="ARBA00022737"/>
    </source>
</evidence>
<accession>A0A5J4KNZ8</accession>
<proteinExistence type="predicted"/>
<dbReference type="Pfam" id="PF00805">
    <property type="entry name" value="Pentapeptide"/>
    <property type="match status" value="2"/>
</dbReference>
<keyword evidence="1" id="KW-0677">Repeat</keyword>